<comment type="caution">
    <text evidence="1">The sequence shown here is derived from an EMBL/GenBank/DDBJ whole genome shotgun (WGS) entry which is preliminary data.</text>
</comment>
<dbReference type="PANTHER" id="PTHR47719">
    <property type="entry name" value="SKP1-INTERACTING PARTNER 15"/>
    <property type="match status" value="1"/>
</dbReference>
<dbReference type="EMBL" id="JBBNAG010000008">
    <property type="protein sequence ID" value="KAK9111260.1"/>
    <property type="molecule type" value="Genomic_DNA"/>
</dbReference>
<name>A0AAP0I9Q1_9MAGN</name>
<evidence type="ECO:0000313" key="2">
    <source>
        <dbReference type="Proteomes" id="UP001419268"/>
    </source>
</evidence>
<reference evidence="1 2" key="1">
    <citation type="submission" date="2024-01" db="EMBL/GenBank/DDBJ databases">
        <title>Genome assemblies of Stephania.</title>
        <authorList>
            <person name="Yang L."/>
        </authorList>
    </citation>
    <scope>NUCLEOTIDE SEQUENCE [LARGE SCALE GENOMIC DNA]</scope>
    <source>
        <strain evidence="1">JXDWG</strain>
        <tissue evidence="1">Leaf</tissue>
    </source>
</reference>
<dbReference type="PANTHER" id="PTHR47719:SF2">
    <property type="entry name" value="SKP1-INTERACTING PARTNER 15"/>
    <property type="match status" value="1"/>
</dbReference>
<dbReference type="Proteomes" id="UP001419268">
    <property type="component" value="Unassembled WGS sequence"/>
</dbReference>
<accession>A0AAP0I9Q1</accession>
<dbReference type="AlphaFoldDB" id="A0AAP0I9Q1"/>
<keyword evidence="2" id="KW-1185">Reference proteome</keyword>
<proteinExistence type="predicted"/>
<organism evidence="1 2">
    <name type="scientific">Stephania cephalantha</name>
    <dbReference type="NCBI Taxonomy" id="152367"/>
    <lineage>
        <taxon>Eukaryota</taxon>
        <taxon>Viridiplantae</taxon>
        <taxon>Streptophyta</taxon>
        <taxon>Embryophyta</taxon>
        <taxon>Tracheophyta</taxon>
        <taxon>Spermatophyta</taxon>
        <taxon>Magnoliopsida</taxon>
        <taxon>Ranunculales</taxon>
        <taxon>Menispermaceae</taxon>
        <taxon>Menispermoideae</taxon>
        <taxon>Cissampelideae</taxon>
        <taxon>Stephania</taxon>
    </lineage>
</organism>
<gene>
    <name evidence="1" type="ORF">Scep_018779</name>
</gene>
<sequence length="202" mass="22841">MVGGLKSSFSINAACSTIAILRLDLGTLEWDEVGRMPEEMFRWFQESSKFKVFGGGERVCFSARRVKRLAIWDCSEEGKGEWSWIDGVPGSGDGLCRGFLYEARLTAVRASSEDVLVSYLEEFAKMLPRCFESRIEKYQINGFDVSPLSFLLTNILALRITDIIDGEDLYLDPVSKFITSIAENGFGLVMHVKRTKMKEHAW</sequence>
<evidence type="ECO:0000313" key="1">
    <source>
        <dbReference type="EMBL" id="KAK9111260.1"/>
    </source>
</evidence>
<protein>
    <submittedName>
        <fullName evidence="1">Uncharacterized protein</fullName>
    </submittedName>
</protein>